<dbReference type="InterPro" id="IPR036388">
    <property type="entry name" value="WH-like_DNA-bd_sf"/>
</dbReference>
<dbReference type="InterPro" id="IPR008920">
    <property type="entry name" value="TF_FadR/GntR_C"/>
</dbReference>
<name>A0A2B8BI88_9PROT</name>
<evidence type="ECO:0000313" key="6">
    <source>
        <dbReference type="Proteomes" id="UP000225379"/>
    </source>
</evidence>
<keyword evidence="2" id="KW-0238">DNA-binding</keyword>
<dbReference type="EMBL" id="PDKW01000040">
    <property type="protein sequence ID" value="PGH57595.1"/>
    <property type="molecule type" value="Genomic_DNA"/>
</dbReference>
<dbReference type="SUPFAM" id="SSF48008">
    <property type="entry name" value="GntR ligand-binding domain-like"/>
    <property type="match status" value="1"/>
</dbReference>
<keyword evidence="1" id="KW-0805">Transcription regulation</keyword>
<accession>A0A2B8BI88</accession>
<comment type="caution">
    <text evidence="5">The sequence shown here is derived from an EMBL/GenBank/DDBJ whole genome shotgun (WGS) entry which is preliminary data.</text>
</comment>
<dbReference type="PROSITE" id="PS50949">
    <property type="entry name" value="HTH_GNTR"/>
    <property type="match status" value="1"/>
</dbReference>
<dbReference type="OrthoDB" id="9809707at2"/>
<feature type="domain" description="HTH gntR-type" evidence="4">
    <location>
        <begin position="12"/>
        <end position="80"/>
    </location>
</feature>
<dbReference type="Gene3D" id="1.10.10.10">
    <property type="entry name" value="Winged helix-like DNA-binding domain superfamily/Winged helix DNA-binding domain"/>
    <property type="match status" value="1"/>
</dbReference>
<dbReference type="SUPFAM" id="SSF46785">
    <property type="entry name" value="Winged helix' DNA-binding domain"/>
    <property type="match status" value="1"/>
</dbReference>
<dbReference type="AlphaFoldDB" id="A0A2B8BI88"/>
<dbReference type="Gene3D" id="1.20.120.530">
    <property type="entry name" value="GntR ligand-binding domain-like"/>
    <property type="match status" value="1"/>
</dbReference>
<dbReference type="SMART" id="SM00895">
    <property type="entry name" value="FCD"/>
    <property type="match status" value="1"/>
</dbReference>
<proteinExistence type="predicted"/>
<organism evidence="5 6">
    <name type="scientific">Azospirillum palustre</name>
    <dbReference type="NCBI Taxonomy" id="2044885"/>
    <lineage>
        <taxon>Bacteria</taxon>
        <taxon>Pseudomonadati</taxon>
        <taxon>Pseudomonadota</taxon>
        <taxon>Alphaproteobacteria</taxon>
        <taxon>Rhodospirillales</taxon>
        <taxon>Azospirillaceae</taxon>
        <taxon>Azospirillum</taxon>
    </lineage>
</organism>
<evidence type="ECO:0000313" key="5">
    <source>
        <dbReference type="EMBL" id="PGH57595.1"/>
    </source>
</evidence>
<dbReference type="InterPro" id="IPR011711">
    <property type="entry name" value="GntR_C"/>
</dbReference>
<dbReference type="Pfam" id="PF07729">
    <property type="entry name" value="FCD"/>
    <property type="match status" value="1"/>
</dbReference>
<keyword evidence="6" id="KW-1185">Reference proteome</keyword>
<dbReference type="InterPro" id="IPR000524">
    <property type="entry name" value="Tscrpt_reg_HTH_GntR"/>
</dbReference>
<gene>
    <name evidence="5" type="ORF">CRT60_13680</name>
</gene>
<dbReference type="Pfam" id="PF00392">
    <property type="entry name" value="GntR"/>
    <property type="match status" value="1"/>
</dbReference>
<dbReference type="GO" id="GO:0003700">
    <property type="term" value="F:DNA-binding transcription factor activity"/>
    <property type="evidence" value="ECO:0007669"/>
    <property type="project" value="InterPro"/>
</dbReference>
<dbReference type="SMART" id="SM00345">
    <property type="entry name" value="HTH_GNTR"/>
    <property type="match status" value="1"/>
</dbReference>
<evidence type="ECO:0000256" key="1">
    <source>
        <dbReference type="ARBA" id="ARBA00023015"/>
    </source>
</evidence>
<dbReference type="Proteomes" id="UP000225379">
    <property type="component" value="Unassembled WGS sequence"/>
</dbReference>
<dbReference type="PRINTS" id="PR00035">
    <property type="entry name" value="HTHGNTR"/>
</dbReference>
<dbReference type="PANTHER" id="PTHR43537">
    <property type="entry name" value="TRANSCRIPTIONAL REGULATOR, GNTR FAMILY"/>
    <property type="match status" value="1"/>
</dbReference>
<keyword evidence="3" id="KW-0804">Transcription</keyword>
<dbReference type="PANTHER" id="PTHR43537:SF5">
    <property type="entry name" value="UXU OPERON TRANSCRIPTIONAL REGULATOR"/>
    <property type="match status" value="1"/>
</dbReference>
<dbReference type="GO" id="GO:0003677">
    <property type="term" value="F:DNA binding"/>
    <property type="evidence" value="ECO:0007669"/>
    <property type="project" value="UniProtKB-KW"/>
</dbReference>
<evidence type="ECO:0000256" key="2">
    <source>
        <dbReference type="ARBA" id="ARBA00023125"/>
    </source>
</evidence>
<sequence>MRMVMTARRRRDPLAKQLVDALAERISSGQFKSGDRLPSEQDLIDEFGVSRTVVREAIANLKAVGMVSTRQGLGAFVLRDAAILPFRIEESTLEAVNEAISVLEVRISLESEAAYLAAIRRDDAQLARMREALDTMTAAVEAGEDAIDADLAFHSAIAAATGNKHFLALFSYLGSLLIPRARVRYGHLEGDSRRQYLRRINDEHQTIYSAIERQDPEGARAAIRLHLNGSRDRLRAGGDFKATAAAG</sequence>
<protein>
    <submittedName>
        <fullName evidence="5">GntR family transcriptional regulator</fullName>
    </submittedName>
</protein>
<reference evidence="6" key="1">
    <citation type="submission" date="2017-10" db="EMBL/GenBank/DDBJ databases">
        <authorList>
            <person name="Kravchenko I.K."/>
            <person name="Grouzdev D.S."/>
        </authorList>
    </citation>
    <scope>NUCLEOTIDE SEQUENCE [LARGE SCALE GENOMIC DNA]</scope>
    <source>
        <strain evidence="6">B2</strain>
    </source>
</reference>
<evidence type="ECO:0000259" key="4">
    <source>
        <dbReference type="PROSITE" id="PS50949"/>
    </source>
</evidence>
<evidence type="ECO:0000256" key="3">
    <source>
        <dbReference type="ARBA" id="ARBA00023163"/>
    </source>
</evidence>
<dbReference type="InterPro" id="IPR036390">
    <property type="entry name" value="WH_DNA-bd_sf"/>
</dbReference>
<dbReference type="CDD" id="cd07377">
    <property type="entry name" value="WHTH_GntR"/>
    <property type="match status" value="1"/>
</dbReference>